<dbReference type="PROSITE" id="PS00108">
    <property type="entry name" value="PROTEIN_KINASE_ST"/>
    <property type="match status" value="1"/>
</dbReference>
<name>A0A0C3L0L3_9AGAM</name>
<dbReference type="Pfam" id="PF13176">
    <property type="entry name" value="TPR_7"/>
    <property type="match status" value="1"/>
</dbReference>
<dbReference type="InterPro" id="IPR008271">
    <property type="entry name" value="Ser/Thr_kinase_AS"/>
</dbReference>
<dbReference type="PANTHER" id="PTHR23257">
    <property type="entry name" value="SERINE-THREONINE PROTEIN KINASE"/>
    <property type="match status" value="1"/>
</dbReference>
<dbReference type="Gene3D" id="1.10.510.10">
    <property type="entry name" value="Transferase(Phosphotransferase) domain 1"/>
    <property type="match status" value="1"/>
</dbReference>
<evidence type="ECO:0000313" key="4">
    <source>
        <dbReference type="Proteomes" id="UP000054248"/>
    </source>
</evidence>
<dbReference type="AlphaFoldDB" id="A0A0C3L0L3"/>
<dbReference type="EMBL" id="KN823012">
    <property type="protein sequence ID" value="KIO27213.1"/>
    <property type="molecule type" value="Genomic_DNA"/>
</dbReference>
<reference evidence="3 4" key="1">
    <citation type="submission" date="2014-04" db="EMBL/GenBank/DDBJ databases">
        <authorList>
            <consortium name="DOE Joint Genome Institute"/>
            <person name="Kuo A."/>
            <person name="Girlanda M."/>
            <person name="Perotto S."/>
            <person name="Kohler A."/>
            <person name="Nagy L.G."/>
            <person name="Floudas D."/>
            <person name="Copeland A."/>
            <person name="Barry K.W."/>
            <person name="Cichocki N."/>
            <person name="Veneault-Fourrey C."/>
            <person name="LaButti K."/>
            <person name="Lindquist E.A."/>
            <person name="Lipzen A."/>
            <person name="Lundell T."/>
            <person name="Morin E."/>
            <person name="Murat C."/>
            <person name="Sun H."/>
            <person name="Tunlid A."/>
            <person name="Henrissat B."/>
            <person name="Grigoriev I.V."/>
            <person name="Hibbett D.S."/>
            <person name="Martin F."/>
            <person name="Nordberg H.P."/>
            <person name="Cantor M.N."/>
            <person name="Hua S.X."/>
        </authorList>
    </citation>
    <scope>NUCLEOTIDE SEQUENCE [LARGE SCALE GENOMIC DNA]</scope>
    <source>
        <strain evidence="3 4">MUT 4182</strain>
    </source>
</reference>
<evidence type="ECO:0000313" key="3">
    <source>
        <dbReference type="EMBL" id="KIO27213.1"/>
    </source>
</evidence>
<dbReference type="InterPro" id="IPR050167">
    <property type="entry name" value="Ser_Thr_protein_kinase"/>
</dbReference>
<dbReference type="InterPro" id="IPR011009">
    <property type="entry name" value="Kinase-like_dom_sf"/>
</dbReference>
<protein>
    <recommendedName>
        <fullName evidence="2">Protein kinase domain-containing protein</fullName>
    </recommendedName>
</protein>
<dbReference type="OrthoDB" id="2390637at2759"/>
<reference evidence="4" key="2">
    <citation type="submission" date="2015-01" db="EMBL/GenBank/DDBJ databases">
        <title>Evolutionary Origins and Diversification of the Mycorrhizal Mutualists.</title>
        <authorList>
            <consortium name="DOE Joint Genome Institute"/>
            <consortium name="Mycorrhizal Genomics Consortium"/>
            <person name="Kohler A."/>
            <person name="Kuo A."/>
            <person name="Nagy L.G."/>
            <person name="Floudas D."/>
            <person name="Copeland A."/>
            <person name="Barry K.W."/>
            <person name="Cichocki N."/>
            <person name="Veneault-Fourrey C."/>
            <person name="LaButti K."/>
            <person name="Lindquist E.A."/>
            <person name="Lipzen A."/>
            <person name="Lundell T."/>
            <person name="Morin E."/>
            <person name="Murat C."/>
            <person name="Riley R."/>
            <person name="Ohm R."/>
            <person name="Sun H."/>
            <person name="Tunlid A."/>
            <person name="Henrissat B."/>
            <person name="Grigoriev I.V."/>
            <person name="Hibbett D.S."/>
            <person name="Martin F."/>
        </authorList>
    </citation>
    <scope>NUCLEOTIDE SEQUENCE [LARGE SCALE GENOMIC DNA]</scope>
    <source>
        <strain evidence="4">MUT 4182</strain>
    </source>
</reference>
<dbReference type="InterPro" id="IPR011990">
    <property type="entry name" value="TPR-like_helical_dom_sf"/>
</dbReference>
<dbReference type="SUPFAM" id="SSF48452">
    <property type="entry name" value="TPR-like"/>
    <property type="match status" value="1"/>
</dbReference>
<dbReference type="HOGENOM" id="CLU_000288_7_37_1"/>
<dbReference type="GO" id="GO:0007165">
    <property type="term" value="P:signal transduction"/>
    <property type="evidence" value="ECO:0007669"/>
    <property type="project" value="TreeGrafter"/>
</dbReference>
<dbReference type="InterPro" id="IPR000719">
    <property type="entry name" value="Prot_kinase_dom"/>
</dbReference>
<dbReference type="GO" id="GO:0004672">
    <property type="term" value="F:protein kinase activity"/>
    <property type="evidence" value="ECO:0007669"/>
    <property type="project" value="InterPro"/>
</dbReference>
<dbReference type="Pfam" id="PF13424">
    <property type="entry name" value="TPR_12"/>
    <property type="match status" value="1"/>
</dbReference>
<dbReference type="SUPFAM" id="SSF56112">
    <property type="entry name" value="Protein kinase-like (PK-like)"/>
    <property type="match status" value="1"/>
</dbReference>
<dbReference type="SMART" id="SM00220">
    <property type="entry name" value="S_TKc"/>
    <property type="match status" value="1"/>
</dbReference>
<dbReference type="GO" id="GO:0005737">
    <property type="term" value="C:cytoplasm"/>
    <property type="evidence" value="ECO:0007669"/>
    <property type="project" value="TreeGrafter"/>
</dbReference>
<keyword evidence="4" id="KW-1185">Reference proteome</keyword>
<dbReference type="Pfam" id="PF00069">
    <property type="entry name" value="Pkinase"/>
    <property type="match status" value="1"/>
</dbReference>
<dbReference type="Proteomes" id="UP000054248">
    <property type="component" value="Unassembled WGS sequence"/>
</dbReference>
<feature type="non-terminal residue" evidence="3">
    <location>
        <position position="478"/>
    </location>
</feature>
<dbReference type="PROSITE" id="PS50011">
    <property type="entry name" value="PROTEIN_KINASE_DOM"/>
    <property type="match status" value="1"/>
</dbReference>
<dbReference type="STRING" id="1051891.A0A0C3L0L3"/>
<dbReference type="SMART" id="SM00028">
    <property type="entry name" value="TPR"/>
    <property type="match status" value="3"/>
</dbReference>
<sequence>MSENIDEKERASRSGSAQEAYINDVEEETQGLKIHPRKVLQSLSHLRIDRARIKPIESHVPKGGGTADVEVAILDSSQPSSASEPEITEYIAVKKLRFDKEINQDRALGPFAHEVGLLSNLSHDNVVKILGFVEDVDSGVVWMVFCWENNGNLREFVRSESWELPERISLIYDVAGGLSYLHGRNPPICHGDLKSLNILVNSGSRAIITDFGSARAVNSAIQDVHVHNATKGGHGHSAEPPTTKPLTAEIAASGEFITMTGPAWTIRWAAPELLKGGLPGLGSDVWAFGWICWEAVTGNFPFEEENKIDALCSLMEECLRLEANKRPPAMRCRQELSFMDQTIPSRRGGNGLATTRSSGLLNALGWIQLRKGVTPKALEYFQQSLEASKSVGDEQGKPRALNSIGEAYRMRSEYAKAEESCIQARDLYSRIGNQLGFARSVLDLGAVYRMRDEYSKAEESYIQSRDLYSRIGNQLGFA</sequence>
<dbReference type="InterPro" id="IPR019734">
    <property type="entry name" value="TPR_rpt"/>
</dbReference>
<organism evidence="3 4">
    <name type="scientific">Tulasnella calospora MUT 4182</name>
    <dbReference type="NCBI Taxonomy" id="1051891"/>
    <lineage>
        <taxon>Eukaryota</taxon>
        <taxon>Fungi</taxon>
        <taxon>Dikarya</taxon>
        <taxon>Basidiomycota</taxon>
        <taxon>Agaricomycotina</taxon>
        <taxon>Agaricomycetes</taxon>
        <taxon>Cantharellales</taxon>
        <taxon>Tulasnellaceae</taxon>
        <taxon>Tulasnella</taxon>
    </lineage>
</organism>
<accession>A0A0C3L0L3</accession>
<gene>
    <name evidence="3" type="ORF">M407DRAFT_23520</name>
</gene>
<feature type="compositionally biased region" description="Basic and acidic residues" evidence="1">
    <location>
        <begin position="1"/>
        <end position="12"/>
    </location>
</feature>
<proteinExistence type="predicted"/>
<feature type="region of interest" description="Disordered" evidence="1">
    <location>
        <begin position="1"/>
        <end position="22"/>
    </location>
</feature>
<dbReference type="Gene3D" id="1.25.40.10">
    <property type="entry name" value="Tetratricopeptide repeat domain"/>
    <property type="match status" value="1"/>
</dbReference>
<evidence type="ECO:0000256" key="1">
    <source>
        <dbReference type="SAM" id="MobiDB-lite"/>
    </source>
</evidence>
<evidence type="ECO:0000259" key="2">
    <source>
        <dbReference type="PROSITE" id="PS50011"/>
    </source>
</evidence>
<feature type="domain" description="Protein kinase" evidence="2">
    <location>
        <begin position="56"/>
        <end position="409"/>
    </location>
</feature>
<dbReference type="GO" id="GO:0005524">
    <property type="term" value="F:ATP binding"/>
    <property type="evidence" value="ECO:0007669"/>
    <property type="project" value="InterPro"/>
</dbReference>